<evidence type="ECO:0000313" key="4">
    <source>
        <dbReference type="Proteomes" id="UP000247152"/>
    </source>
</evidence>
<keyword evidence="1" id="KW-1133">Transmembrane helix</keyword>
<dbReference type="EMBL" id="QHJG01000023">
    <property type="protein sequence ID" value="PWY54984.1"/>
    <property type="molecule type" value="Genomic_DNA"/>
</dbReference>
<evidence type="ECO:0000256" key="1">
    <source>
        <dbReference type="SAM" id="Phobius"/>
    </source>
</evidence>
<reference evidence="2 4" key="1">
    <citation type="submission" date="2018-05" db="EMBL/GenBank/DDBJ databases">
        <title>Legionella qingyii sp.nov., whole genome shotgun sequence.</title>
        <authorList>
            <person name="Wu H."/>
            <person name="Zhu Q."/>
            <person name="Hu C."/>
        </authorList>
    </citation>
    <scope>NUCLEOTIDE SEQUENCE [LARGE SCALE GENOMIC DNA]</scope>
    <source>
        <strain evidence="2 4">HEB18</strain>
    </source>
</reference>
<dbReference type="Proteomes" id="UP000247152">
    <property type="component" value="Unassembled WGS sequence"/>
</dbReference>
<sequence>MLGLISLEDIWYVLNDENDPDDSSFFSYKRARFIELYKKRPGFFQPYQDGKEVLGGALAPVVHPLAFASLGILGVVVGVISPLVSVGGLIVGLGAAAFGNTKLYDSSLEAASTFLYLTGYSLVVAAASLLLAALSIPCALVTLGTRGFASVGANVLECMNNMETTTEVQTSMLK</sequence>
<name>A0A317TZ55_9GAMM</name>
<dbReference type="Proteomes" id="UP000287374">
    <property type="component" value="Unassembled WGS sequence"/>
</dbReference>
<evidence type="ECO:0000313" key="5">
    <source>
        <dbReference type="Proteomes" id="UP000287374"/>
    </source>
</evidence>
<comment type="caution">
    <text evidence="2">The sequence shown here is derived from an EMBL/GenBank/DDBJ whole genome shotgun (WGS) entry which is preliminary data.</text>
</comment>
<accession>A0A317TZ55</accession>
<dbReference type="RefSeq" id="WP_110143348.1">
    <property type="nucleotide sequence ID" value="NZ_QHJG01000023.1"/>
</dbReference>
<dbReference type="OrthoDB" id="5638166at2"/>
<reference evidence="3 5" key="2">
    <citation type="submission" date="2018-12" db="EMBL/GenBank/DDBJ databases">
        <title>Legionella sp,whole genome shotgun sequence.</title>
        <authorList>
            <person name="Wu H."/>
        </authorList>
    </citation>
    <scope>NUCLEOTIDE SEQUENCE [LARGE SCALE GENOMIC DNA]</scope>
    <source>
        <strain evidence="3">Km489</strain>
        <strain evidence="5">km489</strain>
    </source>
</reference>
<gene>
    <name evidence="2" type="ORF">DGG96_14375</name>
    <name evidence="3" type="ORF">ELY20_13835</name>
</gene>
<evidence type="ECO:0000313" key="3">
    <source>
        <dbReference type="EMBL" id="RUR21023.1"/>
    </source>
</evidence>
<organism evidence="2 4">
    <name type="scientific">Legionella qingyii</name>
    <dbReference type="NCBI Taxonomy" id="2184757"/>
    <lineage>
        <taxon>Bacteria</taxon>
        <taxon>Pseudomonadati</taxon>
        <taxon>Pseudomonadota</taxon>
        <taxon>Gammaproteobacteria</taxon>
        <taxon>Legionellales</taxon>
        <taxon>Legionellaceae</taxon>
        <taxon>Legionella</taxon>
    </lineage>
</organism>
<dbReference type="EMBL" id="RZGX01000020">
    <property type="protein sequence ID" value="RUR21023.1"/>
    <property type="molecule type" value="Genomic_DNA"/>
</dbReference>
<protein>
    <submittedName>
        <fullName evidence="2">Uncharacterized protein</fullName>
    </submittedName>
</protein>
<proteinExistence type="predicted"/>
<feature type="transmembrane region" description="Helical" evidence="1">
    <location>
        <begin position="65"/>
        <end position="93"/>
    </location>
</feature>
<feature type="transmembrane region" description="Helical" evidence="1">
    <location>
        <begin position="114"/>
        <end position="136"/>
    </location>
</feature>
<keyword evidence="5" id="KW-1185">Reference proteome</keyword>
<dbReference type="AlphaFoldDB" id="A0A317TZ55"/>
<evidence type="ECO:0000313" key="2">
    <source>
        <dbReference type="EMBL" id="PWY54984.1"/>
    </source>
</evidence>
<keyword evidence="1" id="KW-0472">Membrane</keyword>
<keyword evidence="1" id="KW-0812">Transmembrane</keyword>